<evidence type="ECO:0000256" key="2">
    <source>
        <dbReference type="ARBA" id="ARBA00022737"/>
    </source>
</evidence>
<evidence type="ECO:0000313" key="6">
    <source>
        <dbReference type="EnsemblMetazoa" id="ADIR016179-PA"/>
    </source>
</evidence>
<dbReference type="InterPro" id="IPR001611">
    <property type="entry name" value="Leu-rich_rpt"/>
</dbReference>
<feature type="signal peptide" evidence="5">
    <location>
        <begin position="1"/>
        <end position="31"/>
    </location>
</feature>
<dbReference type="EnsemblMetazoa" id="ADIR016179-RA">
    <property type="protein sequence ID" value="ADIR016179-PA"/>
    <property type="gene ID" value="ADIR016179"/>
</dbReference>
<dbReference type="Proteomes" id="UP000075884">
    <property type="component" value="Unassembled WGS sequence"/>
</dbReference>
<sequence>MFIHRARYNFSTMLLLSSCTLLGCLVCLALADNQSGGSVAIECAPNQPNVCFLKSMNFPNPNQGLVLVGADDKKNLNIKSGRVDALRAEHCTASLATFEKVSIGRVGLRELCIAPSFVQVSAEHNLIRELLPAGGDSSSYRLEVLKLSYNQIESVDRIQPFHALRELYLDHNALSTLDMASFAKLAKLQKLHLAHNRLNQITSVTSELALPALSVIELQNNTLTDLKLHQWSLPALERLELASNNLTNVRGLDQLSMLSEVSLASNRWQCTELDQMLEVLEKNEVTVRDGDRSCGGIRNSSICCTAETQPTEGALLDELNKFTELQNRYNDAERTFNEKIQEEIVRFGELVDSMMKEPSTETPKPPVDPKPDPDGVEAGSGSGVDGEQKQRPCECSCSEENLKSLQTKLEELDGLLNANNATLVELRDNQSQLSFHTVLAKHEFRTAVRRGEHKLKELSSMLAMLREHVKELKFK</sequence>
<keyword evidence="3" id="KW-0175">Coiled coil</keyword>
<dbReference type="PROSITE" id="PS51450">
    <property type="entry name" value="LRR"/>
    <property type="match status" value="3"/>
</dbReference>
<dbReference type="AlphaFoldDB" id="A0A9I3EGY8"/>
<dbReference type="Pfam" id="PF13855">
    <property type="entry name" value="LRR_8"/>
    <property type="match status" value="1"/>
</dbReference>
<feature type="coiled-coil region" evidence="3">
    <location>
        <begin position="315"/>
        <end position="342"/>
    </location>
</feature>
<dbReference type="PROSITE" id="PS51257">
    <property type="entry name" value="PROKAR_LIPOPROTEIN"/>
    <property type="match status" value="1"/>
</dbReference>
<feature type="chain" id="PRO_5039897570" description="Leucine rich immune protein (Short)" evidence="5">
    <location>
        <begin position="32"/>
        <end position="475"/>
    </location>
</feature>
<evidence type="ECO:0000256" key="4">
    <source>
        <dbReference type="SAM" id="MobiDB-lite"/>
    </source>
</evidence>
<keyword evidence="2" id="KW-0677">Repeat</keyword>
<accession>A0A9I3EGY8</accession>
<organism evidence="6 7">
    <name type="scientific">Anopheles dirus</name>
    <dbReference type="NCBI Taxonomy" id="7168"/>
    <lineage>
        <taxon>Eukaryota</taxon>
        <taxon>Metazoa</taxon>
        <taxon>Ecdysozoa</taxon>
        <taxon>Arthropoda</taxon>
        <taxon>Hexapoda</taxon>
        <taxon>Insecta</taxon>
        <taxon>Pterygota</taxon>
        <taxon>Neoptera</taxon>
        <taxon>Endopterygota</taxon>
        <taxon>Diptera</taxon>
        <taxon>Nematocera</taxon>
        <taxon>Culicoidea</taxon>
        <taxon>Culicidae</taxon>
        <taxon>Anophelinae</taxon>
        <taxon>Anopheles</taxon>
    </lineage>
</organism>
<name>A0A9I3EGY8_9DIPT</name>
<feature type="region of interest" description="Disordered" evidence="4">
    <location>
        <begin position="355"/>
        <end position="392"/>
    </location>
</feature>
<keyword evidence="1" id="KW-0433">Leucine-rich repeat</keyword>
<dbReference type="SMART" id="SM00369">
    <property type="entry name" value="LRR_TYP"/>
    <property type="match status" value="4"/>
</dbReference>
<proteinExistence type="predicted"/>
<evidence type="ECO:0000313" key="7">
    <source>
        <dbReference type="Proteomes" id="UP000075884"/>
    </source>
</evidence>
<dbReference type="PANTHER" id="PTHR24366">
    <property type="entry name" value="IG(IMMUNOGLOBULIN) AND LRR(LEUCINE RICH REPEAT) DOMAINS"/>
    <property type="match status" value="1"/>
</dbReference>
<dbReference type="Gene3D" id="3.80.10.10">
    <property type="entry name" value="Ribonuclease Inhibitor"/>
    <property type="match status" value="1"/>
</dbReference>
<keyword evidence="7" id="KW-1185">Reference proteome</keyword>
<evidence type="ECO:0000256" key="5">
    <source>
        <dbReference type="SAM" id="SignalP"/>
    </source>
</evidence>
<dbReference type="InterPro" id="IPR003591">
    <property type="entry name" value="Leu-rich_rpt_typical-subtyp"/>
</dbReference>
<evidence type="ECO:0000256" key="1">
    <source>
        <dbReference type="ARBA" id="ARBA00022614"/>
    </source>
</evidence>
<reference evidence="7" key="1">
    <citation type="submission" date="2013-03" db="EMBL/GenBank/DDBJ databases">
        <title>The Genome Sequence of Anopheles dirus WRAIR2.</title>
        <authorList>
            <consortium name="The Broad Institute Genomics Platform"/>
            <person name="Neafsey D.E."/>
            <person name="Walton C."/>
            <person name="Walker B."/>
            <person name="Young S.K."/>
            <person name="Zeng Q."/>
            <person name="Gargeya S."/>
            <person name="Fitzgerald M."/>
            <person name="Haas B."/>
            <person name="Abouelleil A."/>
            <person name="Allen A.W."/>
            <person name="Alvarado L."/>
            <person name="Arachchi H.M."/>
            <person name="Berlin A.M."/>
            <person name="Chapman S.B."/>
            <person name="Gainer-Dewar J."/>
            <person name="Goldberg J."/>
            <person name="Griggs A."/>
            <person name="Gujja S."/>
            <person name="Hansen M."/>
            <person name="Howarth C."/>
            <person name="Imamovic A."/>
            <person name="Ireland A."/>
            <person name="Larimer J."/>
            <person name="McCowan C."/>
            <person name="Murphy C."/>
            <person name="Pearson M."/>
            <person name="Poon T.W."/>
            <person name="Priest M."/>
            <person name="Roberts A."/>
            <person name="Saif S."/>
            <person name="Shea T."/>
            <person name="Sisk P."/>
            <person name="Sykes S."/>
            <person name="Wortman J."/>
            <person name="Nusbaum C."/>
            <person name="Birren B."/>
        </authorList>
    </citation>
    <scope>NUCLEOTIDE SEQUENCE [LARGE SCALE GENOMIC DNA]</scope>
    <source>
        <strain evidence="7">WRAIR2</strain>
    </source>
</reference>
<dbReference type="PANTHER" id="PTHR24366:SF171">
    <property type="entry name" value="LEUCINE RICH REPEAT NEURONAL 4"/>
    <property type="match status" value="1"/>
</dbReference>
<evidence type="ECO:0008006" key="8">
    <source>
        <dbReference type="Google" id="ProtNLM"/>
    </source>
</evidence>
<reference evidence="6" key="2">
    <citation type="submission" date="2023-03" db="UniProtKB">
        <authorList>
            <consortium name="EnsemblMetazoa"/>
        </authorList>
    </citation>
    <scope>IDENTIFICATION</scope>
    <source>
        <strain evidence="6">WRAIR2</strain>
    </source>
</reference>
<dbReference type="InterPro" id="IPR032675">
    <property type="entry name" value="LRR_dom_sf"/>
</dbReference>
<dbReference type="SUPFAM" id="SSF52058">
    <property type="entry name" value="L domain-like"/>
    <property type="match status" value="1"/>
</dbReference>
<keyword evidence="5" id="KW-0732">Signal</keyword>
<evidence type="ECO:0000256" key="3">
    <source>
        <dbReference type="SAM" id="Coils"/>
    </source>
</evidence>
<protein>
    <recommendedName>
        <fullName evidence="8">Leucine rich immune protein (Short)</fullName>
    </recommendedName>
</protein>